<name>A0ABY4WE15_9BACL</name>
<dbReference type="Gene3D" id="1.10.287.130">
    <property type="match status" value="1"/>
</dbReference>
<dbReference type="SUPFAM" id="SSF55874">
    <property type="entry name" value="ATPase domain of HSP90 chaperone/DNA topoisomerase II/histidine kinase"/>
    <property type="match status" value="1"/>
</dbReference>
<evidence type="ECO:0000313" key="15">
    <source>
        <dbReference type="EMBL" id="USG65086.1"/>
    </source>
</evidence>
<dbReference type="SMART" id="SM00388">
    <property type="entry name" value="HisKA"/>
    <property type="match status" value="1"/>
</dbReference>
<dbReference type="SMART" id="SM00387">
    <property type="entry name" value="HATPase_c"/>
    <property type="match status" value="1"/>
</dbReference>
<dbReference type="CDD" id="cd00075">
    <property type="entry name" value="HATPase"/>
    <property type="match status" value="1"/>
</dbReference>
<proteinExistence type="predicted"/>
<feature type="domain" description="Histidine kinase" evidence="14">
    <location>
        <begin position="242"/>
        <end position="460"/>
    </location>
</feature>
<evidence type="ECO:0000256" key="2">
    <source>
        <dbReference type="ARBA" id="ARBA00004370"/>
    </source>
</evidence>
<evidence type="ECO:0000256" key="3">
    <source>
        <dbReference type="ARBA" id="ARBA00012438"/>
    </source>
</evidence>
<dbReference type="PANTHER" id="PTHR45436:SF5">
    <property type="entry name" value="SENSOR HISTIDINE KINASE TRCS"/>
    <property type="match status" value="1"/>
</dbReference>
<keyword evidence="8 15" id="KW-0418">Kinase</keyword>
<dbReference type="InterPro" id="IPR005467">
    <property type="entry name" value="His_kinase_dom"/>
</dbReference>
<evidence type="ECO:0000256" key="8">
    <source>
        <dbReference type="ARBA" id="ARBA00022777"/>
    </source>
</evidence>
<dbReference type="InterPro" id="IPR050428">
    <property type="entry name" value="TCS_sensor_his_kinase"/>
</dbReference>
<dbReference type="Gene3D" id="3.30.565.10">
    <property type="entry name" value="Histidine kinase-like ATPase, C-terminal domain"/>
    <property type="match status" value="1"/>
</dbReference>
<keyword evidence="11" id="KW-0902">Two-component regulatory system</keyword>
<feature type="transmembrane region" description="Helical" evidence="13">
    <location>
        <begin position="158"/>
        <end position="177"/>
    </location>
</feature>
<protein>
    <recommendedName>
        <fullName evidence="3">histidine kinase</fullName>
        <ecNumber evidence="3">2.7.13.3</ecNumber>
    </recommendedName>
</protein>
<keyword evidence="12 13" id="KW-0472">Membrane</keyword>
<dbReference type="GO" id="GO:0016301">
    <property type="term" value="F:kinase activity"/>
    <property type="evidence" value="ECO:0007669"/>
    <property type="project" value="UniProtKB-KW"/>
</dbReference>
<accession>A0ABY4WE15</accession>
<dbReference type="PROSITE" id="PS50109">
    <property type="entry name" value="HIS_KIN"/>
    <property type="match status" value="1"/>
</dbReference>
<dbReference type="PANTHER" id="PTHR45436">
    <property type="entry name" value="SENSOR HISTIDINE KINASE YKOH"/>
    <property type="match status" value="1"/>
</dbReference>
<evidence type="ECO:0000256" key="5">
    <source>
        <dbReference type="ARBA" id="ARBA00022679"/>
    </source>
</evidence>
<dbReference type="InterPro" id="IPR003661">
    <property type="entry name" value="HisK_dim/P_dom"/>
</dbReference>
<feature type="transmembrane region" description="Helical" evidence="13">
    <location>
        <begin position="12"/>
        <end position="34"/>
    </location>
</feature>
<comment type="subcellular location">
    <subcellularLocation>
        <location evidence="2">Membrane</location>
    </subcellularLocation>
</comment>
<evidence type="ECO:0000256" key="9">
    <source>
        <dbReference type="ARBA" id="ARBA00022840"/>
    </source>
</evidence>
<gene>
    <name evidence="15" type="ORF">NDK47_23670</name>
</gene>
<evidence type="ECO:0000256" key="11">
    <source>
        <dbReference type="ARBA" id="ARBA00023012"/>
    </source>
</evidence>
<dbReference type="RefSeq" id="WP_251872193.1">
    <property type="nucleotide sequence ID" value="NZ_CP098755.1"/>
</dbReference>
<sequence>MESTVRILKRFINATALISLFLLLLNFIVLLLWIGNGINADESPSIVVQKVAEKLDGGPNHYSLDTLLQKLLEEQQIWAMLIDNTGKVAWEFKLPDEIERTYSLTDVAKFSRSYLMDYPVFVYEHQEGLVVVGYPKGSLAKYQHILPVGWVESLPLKAVLLLIGNIILALLLSLLIGSKLIHSIRPLTHGIHALAEDREVKIEPKGILADLATSINHVSSLLQKKTQSLNSRDEARSNWIAGISHDIRTPLSMVLGYASEIAESDDVPSEHKRLAEIIRKQAEHLRSLVHDLNLVSMLEYEMQPLGMKPLRLSALARQVASEFLNNGVDEGFTLEVDIADEGSKINGDERLLLRAITNLLQNCIRHNPDGCQIRLHTSYDPDKQICRIVVSDNGKGTAQEELTDLLELPYSAKRNRPRQNGHGLGLPMAARIAKAHGGRLSLFSGVGEGFCATIELPPVKSNG</sequence>
<keyword evidence="16" id="KW-1185">Reference proteome</keyword>
<dbReference type="InterPro" id="IPR036890">
    <property type="entry name" value="HATPase_C_sf"/>
</dbReference>
<dbReference type="InterPro" id="IPR004358">
    <property type="entry name" value="Sig_transdc_His_kin-like_C"/>
</dbReference>
<keyword evidence="9" id="KW-0067">ATP-binding</keyword>
<dbReference type="EC" id="2.7.13.3" evidence="3"/>
<evidence type="ECO:0000256" key="1">
    <source>
        <dbReference type="ARBA" id="ARBA00000085"/>
    </source>
</evidence>
<evidence type="ECO:0000256" key="10">
    <source>
        <dbReference type="ARBA" id="ARBA00022989"/>
    </source>
</evidence>
<keyword evidence="6 13" id="KW-0812">Transmembrane</keyword>
<keyword evidence="7" id="KW-0547">Nucleotide-binding</keyword>
<dbReference type="Pfam" id="PF00512">
    <property type="entry name" value="HisKA"/>
    <property type="match status" value="1"/>
</dbReference>
<evidence type="ECO:0000256" key="6">
    <source>
        <dbReference type="ARBA" id="ARBA00022692"/>
    </source>
</evidence>
<keyword evidence="5" id="KW-0808">Transferase</keyword>
<dbReference type="PRINTS" id="PR00344">
    <property type="entry name" value="BCTRLSENSOR"/>
</dbReference>
<dbReference type="Pfam" id="PF02518">
    <property type="entry name" value="HATPase_c"/>
    <property type="match status" value="1"/>
</dbReference>
<evidence type="ECO:0000256" key="12">
    <source>
        <dbReference type="ARBA" id="ARBA00023136"/>
    </source>
</evidence>
<evidence type="ECO:0000256" key="13">
    <source>
        <dbReference type="SAM" id="Phobius"/>
    </source>
</evidence>
<reference evidence="15" key="1">
    <citation type="submission" date="2022-06" db="EMBL/GenBank/DDBJ databases">
        <title>Genome sequencing of Brevibacillus sp. BB3-R1.</title>
        <authorList>
            <person name="Heo J."/>
            <person name="Lee D."/>
            <person name="Won M."/>
            <person name="Han B.-H."/>
            <person name="Hong S.-B."/>
            <person name="Kwon S.-W."/>
        </authorList>
    </citation>
    <scope>NUCLEOTIDE SEQUENCE</scope>
    <source>
        <strain evidence="15">BB3-R1</strain>
    </source>
</reference>
<dbReference type="Proteomes" id="UP001056500">
    <property type="component" value="Chromosome"/>
</dbReference>
<comment type="catalytic activity">
    <reaction evidence="1">
        <text>ATP + protein L-histidine = ADP + protein N-phospho-L-histidine.</text>
        <dbReference type="EC" id="2.7.13.3"/>
    </reaction>
</comment>
<dbReference type="InterPro" id="IPR003594">
    <property type="entry name" value="HATPase_dom"/>
</dbReference>
<evidence type="ECO:0000256" key="7">
    <source>
        <dbReference type="ARBA" id="ARBA00022741"/>
    </source>
</evidence>
<dbReference type="SUPFAM" id="SSF47384">
    <property type="entry name" value="Homodimeric domain of signal transducing histidine kinase"/>
    <property type="match status" value="1"/>
</dbReference>
<evidence type="ECO:0000256" key="4">
    <source>
        <dbReference type="ARBA" id="ARBA00022553"/>
    </source>
</evidence>
<keyword evidence="4" id="KW-0597">Phosphoprotein</keyword>
<organism evidence="15 16">
    <name type="scientific">Brevibacillus ruminantium</name>
    <dbReference type="NCBI Taxonomy" id="2950604"/>
    <lineage>
        <taxon>Bacteria</taxon>
        <taxon>Bacillati</taxon>
        <taxon>Bacillota</taxon>
        <taxon>Bacilli</taxon>
        <taxon>Bacillales</taxon>
        <taxon>Paenibacillaceae</taxon>
        <taxon>Brevibacillus</taxon>
    </lineage>
</organism>
<keyword evidence="10 13" id="KW-1133">Transmembrane helix</keyword>
<dbReference type="EMBL" id="CP098755">
    <property type="protein sequence ID" value="USG65086.1"/>
    <property type="molecule type" value="Genomic_DNA"/>
</dbReference>
<evidence type="ECO:0000259" key="14">
    <source>
        <dbReference type="PROSITE" id="PS50109"/>
    </source>
</evidence>
<dbReference type="InterPro" id="IPR036097">
    <property type="entry name" value="HisK_dim/P_sf"/>
</dbReference>
<evidence type="ECO:0000313" key="16">
    <source>
        <dbReference type="Proteomes" id="UP001056500"/>
    </source>
</evidence>
<dbReference type="CDD" id="cd00082">
    <property type="entry name" value="HisKA"/>
    <property type="match status" value="1"/>
</dbReference>